<evidence type="ECO:0000313" key="4">
    <source>
        <dbReference type="Proteomes" id="UP000321638"/>
    </source>
</evidence>
<dbReference type="AlphaFoldDB" id="A0A5C8P809"/>
<dbReference type="RefSeq" id="WP_147852418.1">
    <property type="nucleotide sequence ID" value="NZ_DATAJT010000208.1"/>
</dbReference>
<evidence type="ECO:0000256" key="1">
    <source>
        <dbReference type="SAM" id="Phobius"/>
    </source>
</evidence>
<gene>
    <name evidence="3" type="ORF">FHP25_38955</name>
</gene>
<dbReference type="GO" id="GO:0005886">
    <property type="term" value="C:plasma membrane"/>
    <property type="evidence" value="ECO:0007669"/>
    <property type="project" value="TreeGrafter"/>
</dbReference>
<protein>
    <submittedName>
        <fullName evidence="3">DedA family protein</fullName>
    </submittedName>
</protein>
<proteinExistence type="predicted"/>
<keyword evidence="1" id="KW-0472">Membrane</keyword>
<feature type="transmembrane region" description="Helical" evidence="1">
    <location>
        <begin position="137"/>
        <end position="159"/>
    </location>
</feature>
<organism evidence="3 4">
    <name type="scientific">Vineibacter terrae</name>
    <dbReference type="NCBI Taxonomy" id="2586908"/>
    <lineage>
        <taxon>Bacteria</taxon>
        <taxon>Pseudomonadati</taxon>
        <taxon>Pseudomonadota</taxon>
        <taxon>Alphaproteobacteria</taxon>
        <taxon>Hyphomicrobiales</taxon>
        <taxon>Vineibacter</taxon>
    </lineage>
</organism>
<evidence type="ECO:0000259" key="2">
    <source>
        <dbReference type="Pfam" id="PF09335"/>
    </source>
</evidence>
<comment type="caution">
    <text evidence="3">The sequence shown here is derived from an EMBL/GenBank/DDBJ whole genome shotgun (WGS) entry which is preliminary data.</text>
</comment>
<feature type="domain" description="VTT" evidence="2">
    <location>
        <begin position="51"/>
        <end position="155"/>
    </location>
</feature>
<sequence>MFRRLYDWVIALAGHRHAVPAMGAVSFLESSVFPIPPDVMLVPMVLANRAKAFQIALVCTVASVLGGLLGYAIGYYLFETLGAWVVRAYGLQSARDSFMAGFEHYGIWIILIKGLTPIPYKLVTIASGAAHFDLFTFVWASIVTRGARFFLIAALLWKFGDPVRLFIEKHLTVLTWIFLACLVGGFVAFRYLF</sequence>
<dbReference type="OrthoDB" id="9810270at2"/>
<keyword evidence="4" id="KW-1185">Reference proteome</keyword>
<accession>A0A5C8P809</accession>
<dbReference type="Pfam" id="PF09335">
    <property type="entry name" value="VTT_dom"/>
    <property type="match status" value="1"/>
</dbReference>
<dbReference type="EMBL" id="VDUZ01000082">
    <property type="protein sequence ID" value="TXL69468.1"/>
    <property type="molecule type" value="Genomic_DNA"/>
</dbReference>
<dbReference type="PANTHER" id="PTHR42709">
    <property type="entry name" value="ALKALINE PHOSPHATASE LIKE PROTEIN"/>
    <property type="match status" value="1"/>
</dbReference>
<feature type="transmembrane region" description="Helical" evidence="1">
    <location>
        <begin position="55"/>
        <end position="78"/>
    </location>
</feature>
<evidence type="ECO:0000313" key="3">
    <source>
        <dbReference type="EMBL" id="TXL69468.1"/>
    </source>
</evidence>
<keyword evidence="1" id="KW-0812">Transmembrane</keyword>
<dbReference type="PANTHER" id="PTHR42709:SF11">
    <property type="entry name" value="DEDA FAMILY PROTEIN"/>
    <property type="match status" value="1"/>
</dbReference>
<reference evidence="3 4" key="1">
    <citation type="submission" date="2019-06" db="EMBL/GenBank/DDBJ databases">
        <title>New taxonomy in bacterial strain CC-CFT640, isolated from vineyard.</title>
        <authorList>
            <person name="Lin S.-Y."/>
            <person name="Tsai C.-F."/>
            <person name="Young C.-C."/>
        </authorList>
    </citation>
    <scope>NUCLEOTIDE SEQUENCE [LARGE SCALE GENOMIC DNA]</scope>
    <source>
        <strain evidence="3 4">CC-CFT640</strain>
    </source>
</reference>
<name>A0A5C8P809_9HYPH</name>
<keyword evidence="1" id="KW-1133">Transmembrane helix</keyword>
<dbReference type="Proteomes" id="UP000321638">
    <property type="component" value="Unassembled WGS sequence"/>
</dbReference>
<feature type="transmembrane region" description="Helical" evidence="1">
    <location>
        <begin position="171"/>
        <end position="192"/>
    </location>
</feature>
<dbReference type="InterPro" id="IPR032816">
    <property type="entry name" value="VTT_dom"/>
</dbReference>
<dbReference type="InterPro" id="IPR051311">
    <property type="entry name" value="DedA_domain"/>
</dbReference>